<evidence type="ECO:0000313" key="8">
    <source>
        <dbReference type="RefSeq" id="XP_022106208.1"/>
    </source>
</evidence>
<comment type="cofactor">
    <cofactor evidence="1">
        <name>FAD</name>
        <dbReference type="ChEBI" id="CHEBI:57692"/>
    </cofactor>
</comment>
<evidence type="ECO:0000256" key="1">
    <source>
        <dbReference type="ARBA" id="ARBA00001974"/>
    </source>
</evidence>
<dbReference type="Gene3D" id="3.50.50.60">
    <property type="entry name" value="FAD/NAD(P)-binding domain"/>
    <property type="match status" value="1"/>
</dbReference>
<evidence type="ECO:0000256" key="4">
    <source>
        <dbReference type="ARBA" id="ARBA00022827"/>
    </source>
</evidence>
<dbReference type="InterPro" id="IPR045170">
    <property type="entry name" value="MTOX"/>
</dbReference>
<keyword evidence="4" id="KW-0274">FAD</keyword>
<sequence>MAAADEFDVCIVGAGLWGSAAAKYCSARLGNSVCLIGPSEPTTKQDYDSRFVFGAHYDEGRAVGAISSTFEWGELARRSAGNFSNIEQETGIHFYSNVGSMWLTAQESSLSQKLLDVANQTGIHATVLDQEKLHQSYNFLSTESIPLQKNTEIVGIIEKSGAGYLSPRKLVRAQQMLAHRQGCKIVDDIVNRLSCHDSQHSFDLITEGGKIIHAKKVLLCAGASLALEDFLPGGLQLDLALKTQLVVLMEIAQKDRDRLLDMPSLHVHEGEKDLGLDCYILPPIQYPDGQWYLKIGHGKVGEEEVTSKEQLKAWYCGCGDASTSDRLTQRLQDLFPGLNPISLHTVTCVTACTPTGHLYCDMVAPGLGVLVGGNGYGAKSSDEIGHMGANMILKGEWDYDMPKDKFAVQLKSPEFTISPLKPQQK</sequence>
<dbReference type="AlphaFoldDB" id="A0A8B7ZKQ3"/>
<dbReference type="InterPro" id="IPR036188">
    <property type="entry name" value="FAD/NAD-bd_sf"/>
</dbReference>
<dbReference type="Proteomes" id="UP000694845">
    <property type="component" value="Unplaced"/>
</dbReference>
<protein>
    <submittedName>
        <fullName evidence="8 9">Probable sarcosine oxidase</fullName>
    </submittedName>
</protein>
<dbReference type="GO" id="GO:0050660">
    <property type="term" value="F:flavin adenine dinucleotide binding"/>
    <property type="evidence" value="ECO:0007669"/>
    <property type="project" value="InterPro"/>
</dbReference>
<dbReference type="RefSeq" id="XP_022106210.1">
    <property type="nucleotide sequence ID" value="XM_022250518.1"/>
</dbReference>
<dbReference type="Pfam" id="PF01266">
    <property type="entry name" value="DAO"/>
    <property type="match status" value="1"/>
</dbReference>
<proteinExistence type="inferred from homology"/>
<dbReference type="InterPro" id="IPR006076">
    <property type="entry name" value="FAD-dep_OxRdtase"/>
</dbReference>
<dbReference type="OrthoDB" id="424974at2759"/>
<evidence type="ECO:0000256" key="5">
    <source>
        <dbReference type="ARBA" id="ARBA00023002"/>
    </source>
</evidence>
<keyword evidence="3" id="KW-0285">Flavoprotein</keyword>
<evidence type="ECO:0000313" key="9">
    <source>
        <dbReference type="RefSeq" id="XP_022106210.1"/>
    </source>
</evidence>
<dbReference type="PANTHER" id="PTHR10961:SF10">
    <property type="entry name" value="FAD DEPENDENT OXIDOREDUCTASE DOMAIN-CONTAINING PROTEIN"/>
    <property type="match status" value="1"/>
</dbReference>
<dbReference type="GeneID" id="110987633"/>
<name>A0A8B7ZKQ3_ACAPL</name>
<evidence type="ECO:0000256" key="3">
    <source>
        <dbReference type="ARBA" id="ARBA00022630"/>
    </source>
</evidence>
<accession>A0A8B7ZKQ3</accession>
<feature type="domain" description="FAD dependent oxidoreductase" evidence="6">
    <location>
        <begin position="8"/>
        <end position="390"/>
    </location>
</feature>
<dbReference type="RefSeq" id="XP_022106211.1">
    <property type="nucleotide sequence ID" value="XM_022250519.1"/>
</dbReference>
<keyword evidence="5" id="KW-0560">Oxidoreductase</keyword>
<dbReference type="KEGG" id="aplc:110987633"/>
<dbReference type="OMA" id="PMIGYTS"/>
<organism evidence="7 8">
    <name type="scientific">Acanthaster planci</name>
    <name type="common">Crown-of-thorns starfish</name>
    <dbReference type="NCBI Taxonomy" id="133434"/>
    <lineage>
        <taxon>Eukaryota</taxon>
        <taxon>Metazoa</taxon>
        <taxon>Echinodermata</taxon>
        <taxon>Eleutherozoa</taxon>
        <taxon>Asterozoa</taxon>
        <taxon>Asteroidea</taxon>
        <taxon>Valvatacea</taxon>
        <taxon>Valvatida</taxon>
        <taxon>Acanthasteridae</taxon>
        <taxon>Acanthaster</taxon>
    </lineage>
</organism>
<evidence type="ECO:0000313" key="7">
    <source>
        <dbReference type="Proteomes" id="UP000694845"/>
    </source>
</evidence>
<gene>
    <name evidence="8 9 10" type="primary">LOC110987633</name>
</gene>
<dbReference type="SUPFAM" id="SSF51905">
    <property type="entry name" value="FAD/NAD(P)-binding domain"/>
    <property type="match status" value="1"/>
</dbReference>
<reference evidence="8 9" key="1">
    <citation type="submission" date="2025-04" db="UniProtKB">
        <authorList>
            <consortium name="RefSeq"/>
        </authorList>
    </citation>
    <scope>IDENTIFICATION</scope>
</reference>
<keyword evidence="7" id="KW-1185">Reference proteome</keyword>
<dbReference type="PANTHER" id="PTHR10961">
    <property type="entry name" value="PEROXISOMAL SARCOSINE OXIDASE"/>
    <property type="match status" value="1"/>
</dbReference>
<dbReference type="RefSeq" id="XP_022106208.1">
    <property type="nucleotide sequence ID" value="XM_022250516.1"/>
</dbReference>
<dbReference type="GO" id="GO:0008115">
    <property type="term" value="F:sarcosine oxidase activity"/>
    <property type="evidence" value="ECO:0007669"/>
    <property type="project" value="TreeGrafter"/>
</dbReference>
<evidence type="ECO:0000256" key="2">
    <source>
        <dbReference type="ARBA" id="ARBA00010989"/>
    </source>
</evidence>
<evidence type="ECO:0000313" key="10">
    <source>
        <dbReference type="RefSeq" id="XP_022106211.1"/>
    </source>
</evidence>
<comment type="similarity">
    <text evidence="2">Belongs to the MSOX/MTOX family.</text>
</comment>
<dbReference type="Gene3D" id="3.30.9.10">
    <property type="entry name" value="D-Amino Acid Oxidase, subunit A, domain 2"/>
    <property type="match status" value="1"/>
</dbReference>
<evidence type="ECO:0000259" key="6">
    <source>
        <dbReference type="Pfam" id="PF01266"/>
    </source>
</evidence>